<gene>
    <name evidence="7" type="ORF">IDF66_23000</name>
</gene>
<accession>A0ABR7WI66</accession>
<dbReference type="InterPro" id="IPR050109">
    <property type="entry name" value="HTH-type_TetR-like_transc_reg"/>
</dbReference>
<dbReference type="Pfam" id="PF02909">
    <property type="entry name" value="TetR_C_1"/>
    <property type="match status" value="1"/>
</dbReference>
<keyword evidence="4" id="KW-0804">Transcription</keyword>
<keyword evidence="8" id="KW-1185">Reference proteome</keyword>
<dbReference type="PANTHER" id="PTHR30055">
    <property type="entry name" value="HTH-TYPE TRANSCRIPTIONAL REGULATOR RUTR"/>
    <property type="match status" value="1"/>
</dbReference>
<dbReference type="Gene3D" id="1.10.357.10">
    <property type="entry name" value="Tetracycline Repressor, domain 2"/>
    <property type="match status" value="1"/>
</dbReference>
<name>A0ABR7WI66_9ACTN</name>
<dbReference type="InterPro" id="IPR036271">
    <property type="entry name" value="Tet_transcr_reg_TetR-rel_C_sf"/>
</dbReference>
<dbReference type="Proteomes" id="UP000602395">
    <property type="component" value="Unassembled WGS sequence"/>
</dbReference>
<evidence type="ECO:0000256" key="5">
    <source>
        <dbReference type="PROSITE-ProRule" id="PRU00335"/>
    </source>
</evidence>
<dbReference type="PRINTS" id="PR00400">
    <property type="entry name" value="TETREPRESSOR"/>
</dbReference>
<dbReference type="SUPFAM" id="SSF48498">
    <property type="entry name" value="Tetracyclin repressor-like, C-terminal domain"/>
    <property type="match status" value="1"/>
</dbReference>
<dbReference type="InterPro" id="IPR009057">
    <property type="entry name" value="Homeodomain-like_sf"/>
</dbReference>
<feature type="DNA-binding region" description="H-T-H motif" evidence="5">
    <location>
        <begin position="37"/>
        <end position="56"/>
    </location>
</feature>
<proteinExistence type="predicted"/>
<feature type="domain" description="HTH tetR-type" evidence="6">
    <location>
        <begin position="14"/>
        <end position="74"/>
    </location>
</feature>
<evidence type="ECO:0000313" key="8">
    <source>
        <dbReference type="Proteomes" id="UP000602395"/>
    </source>
</evidence>
<evidence type="ECO:0000256" key="3">
    <source>
        <dbReference type="ARBA" id="ARBA00023125"/>
    </source>
</evidence>
<evidence type="ECO:0000256" key="4">
    <source>
        <dbReference type="ARBA" id="ARBA00023163"/>
    </source>
</evidence>
<reference evidence="7 8" key="1">
    <citation type="submission" date="2020-09" db="EMBL/GenBank/DDBJ databases">
        <title>Novel species in genus Gordonia.</title>
        <authorList>
            <person name="Zhang G."/>
        </authorList>
    </citation>
    <scope>NUCLEOTIDE SEQUENCE [LARGE SCALE GENOMIC DNA]</scope>
    <source>
        <strain evidence="7 8">ON-33</strain>
    </source>
</reference>
<sequence length="225" mass="24581">MSAKTAGRKADEARLNRDAVVDRALEIADAEGLDAVSIRRMAQEFGVTPMALYWHFKNKDEMRAALGDRLVETVVAPDESLPGEEFIRQTLSALIESLRRHPAAAALVPGRILQCESGRDLTEKVLSGLLRDGYSASAATAVARNALQTAVTLVVGVPGAELLVPEDERDETRRHKLATLLALPDDRFPNLKSVADEMVRCDDPDQYFQVGVDLFIDGVVGMRGR</sequence>
<dbReference type="Pfam" id="PF00440">
    <property type="entry name" value="TetR_N"/>
    <property type="match status" value="1"/>
</dbReference>
<dbReference type="PANTHER" id="PTHR30055:SF151">
    <property type="entry name" value="TRANSCRIPTIONAL REGULATORY PROTEIN"/>
    <property type="match status" value="1"/>
</dbReference>
<organism evidence="7 8">
    <name type="scientific">Gordonia hankookensis</name>
    <dbReference type="NCBI Taxonomy" id="589403"/>
    <lineage>
        <taxon>Bacteria</taxon>
        <taxon>Bacillati</taxon>
        <taxon>Actinomycetota</taxon>
        <taxon>Actinomycetes</taxon>
        <taxon>Mycobacteriales</taxon>
        <taxon>Gordoniaceae</taxon>
        <taxon>Gordonia</taxon>
    </lineage>
</organism>
<keyword evidence="2" id="KW-0805">Transcription regulation</keyword>
<evidence type="ECO:0000256" key="1">
    <source>
        <dbReference type="ARBA" id="ARBA00022491"/>
    </source>
</evidence>
<evidence type="ECO:0000256" key="2">
    <source>
        <dbReference type="ARBA" id="ARBA00023015"/>
    </source>
</evidence>
<protein>
    <submittedName>
        <fullName evidence="7">TetR family transcriptional regulator</fullName>
    </submittedName>
</protein>
<keyword evidence="3 5" id="KW-0238">DNA-binding</keyword>
<dbReference type="InterPro" id="IPR003012">
    <property type="entry name" value="Tet_transcr_reg_TetR"/>
</dbReference>
<dbReference type="InterPro" id="IPR001647">
    <property type="entry name" value="HTH_TetR"/>
</dbReference>
<evidence type="ECO:0000259" key="6">
    <source>
        <dbReference type="PROSITE" id="PS50977"/>
    </source>
</evidence>
<comment type="caution">
    <text evidence="7">The sequence shown here is derived from an EMBL/GenBank/DDBJ whole genome shotgun (WGS) entry which is preliminary data.</text>
</comment>
<dbReference type="PROSITE" id="PS50977">
    <property type="entry name" value="HTH_TETR_2"/>
    <property type="match status" value="1"/>
</dbReference>
<dbReference type="SUPFAM" id="SSF46689">
    <property type="entry name" value="Homeodomain-like"/>
    <property type="match status" value="1"/>
</dbReference>
<evidence type="ECO:0000313" key="7">
    <source>
        <dbReference type="EMBL" id="MBD1322458.1"/>
    </source>
</evidence>
<dbReference type="RefSeq" id="WP_190268778.1">
    <property type="nucleotide sequence ID" value="NZ_BAABAD010000005.1"/>
</dbReference>
<dbReference type="PRINTS" id="PR00455">
    <property type="entry name" value="HTHTETR"/>
</dbReference>
<keyword evidence="1" id="KW-0678">Repressor</keyword>
<dbReference type="EMBL" id="JACWMS010000006">
    <property type="protein sequence ID" value="MBD1322458.1"/>
    <property type="molecule type" value="Genomic_DNA"/>
</dbReference>
<dbReference type="InterPro" id="IPR004111">
    <property type="entry name" value="Repressor_TetR_C"/>
</dbReference>